<name>A0A7H0VCL9_9FLAO</name>
<evidence type="ECO:0000259" key="2">
    <source>
        <dbReference type="Pfam" id="PF18962"/>
    </source>
</evidence>
<dbReference type="InterPro" id="IPR026444">
    <property type="entry name" value="Secre_tail"/>
</dbReference>
<evidence type="ECO:0000256" key="1">
    <source>
        <dbReference type="ARBA" id="ARBA00022729"/>
    </source>
</evidence>
<dbReference type="AlphaFoldDB" id="A0A7H0VCL9"/>
<dbReference type="KEGG" id="chyd:H4K34_13925"/>
<organism evidence="3 4">
    <name type="scientific">Croceimicrobium hydrocarbonivorans</name>
    <dbReference type="NCBI Taxonomy" id="2761580"/>
    <lineage>
        <taxon>Bacteria</taxon>
        <taxon>Pseudomonadati</taxon>
        <taxon>Bacteroidota</taxon>
        <taxon>Flavobacteriia</taxon>
        <taxon>Flavobacteriales</taxon>
        <taxon>Owenweeksiaceae</taxon>
        <taxon>Croceimicrobium</taxon>
    </lineage>
</organism>
<keyword evidence="1" id="KW-0732">Signal</keyword>
<dbReference type="Pfam" id="PF18962">
    <property type="entry name" value="Por_Secre_tail"/>
    <property type="match status" value="1"/>
</dbReference>
<protein>
    <submittedName>
        <fullName evidence="3">T9SS type A sorting domain-containing protein</fullName>
    </submittedName>
</protein>
<dbReference type="EMBL" id="CP060139">
    <property type="protein sequence ID" value="QNR23467.1"/>
    <property type="molecule type" value="Genomic_DNA"/>
</dbReference>
<reference evidence="3 4" key="1">
    <citation type="submission" date="2020-08" db="EMBL/GenBank/DDBJ databases">
        <title>Croceimicrobium hydrocarbonivorans gen. nov., sp. nov., a novel marine bacterium isolated from a bacterial consortium that degrades polyethylene terephthalate.</title>
        <authorList>
            <person name="Liu R."/>
        </authorList>
    </citation>
    <scope>NUCLEOTIDE SEQUENCE [LARGE SCALE GENOMIC DNA]</scope>
    <source>
        <strain evidence="3 4">A20-9</strain>
    </source>
</reference>
<accession>A0A7H0VCL9</accession>
<dbReference type="Proteomes" id="UP000516305">
    <property type="component" value="Chromosome"/>
</dbReference>
<gene>
    <name evidence="3" type="ORF">H4K34_13925</name>
</gene>
<keyword evidence="4" id="KW-1185">Reference proteome</keyword>
<dbReference type="NCBIfam" id="TIGR04183">
    <property type="entry name" value="Por_Secre_tail"/>
    <property type="match status" value="1"/>
</dbReference>
<feature type="domain" description="Secretion system C-terminal sorting" evidence="2">
    <location>
        <begin position="442"/>
        <end position="512"/>
    </location>
</feature>
<dbReference type="RefSeq" id="WP_210757999.1">
    <property type="nucleotide sequence ID" value="NZ_CP060139.1"/>
</dbReference>
<evidence type="ECO:0000313" key="3">
    <source>
        <dbReference type="EMBL" id="QNR23467.1"/>
    </source>
</evidence>
<proteinExistence type="predicted"/>
<sequence>MKLRVFHIVKAIILLLVFSTSLSYGQWNTNVAILHLHDSTYSVKSEPFQINTYGDSGVCIFGGAIYDGLIYAGSRAIEAEINPVDGSYLRSSSPRKLSQSNDSYSSVSFSFPNQNRVLVRNRYSTSAVQIDSVSLRVTSSDSVLAIYGGDWSVIEYEGAQASSEVWLRKNGDGLICKKIDLVDASELQYLDLEKHLHDSLFDAKNPSYSLKKVLIDGSNIVLEFIRFDNSILDPITGLPYLEQATLSIDTVSLAITNSKYAKVPYKSGNVVTSKEGDRVLYVDETSVRDMTDTSMRKNVFLYNYADSSSVSISFKSKFYINILGYEIIFGSGIYTQNGYYLMFSPTINFPPNGINVYGVRFALFDSTGQVLYDVQTNNEWVPLYFNQVKIPKRGEVYFNIQEHRPADNIILGKIDLAGNNPLFVKSPLSRNELSIDNSQISLFPNPASSYVEVASDTAMEELRIVNCLGQLVYYSEVKGKNHLIATREFAKGVYTVTVRTDRGSVSTSKLLIN</sequence>
<evidence type="ECO:0000313" key="4">
    <source>
        <dbReference type="Proteomes" id="UP000516305"/>
    </source>
</evidence>